<keyword evidence="2" id="KW-0963">Cytoplasm</keyword>
<sequence>MTKMMWAVVKTKPAPGGELIKIPIPEIGPKDVLVKVAATSICGTDFHIYEWNKWAAETIKTPQVMGHELAGYVVKVGEQVTSLKEGDFISTETHIPCLECYQCKTGRMHICQDMKIFGVHQDGVFAEYAVVPEVVAWKNDPDIPRELASIQEPLGNAIDTILTDDIVGKTVFMPGVGPLGQLGILVAKACGVGKLIVSDINPYRLERAKELGADVVLDATKDDVVETIMEITQGIGVDVVAEMSGSPIALKQGLKVLTPGGRLSLLGLFNKPVDLDLNNDVIFKGITVHGITGRRMFETWHKTAGLIKSGRVDFSRVITHTLPLEKWEEGMKLMESGNCGKIVLTVD</sequence>
<dbReference type="InterPro" id="IPR002328">
    <property type="entry name" value="ADH_Zn_CS"/>
</dbReference>
<dbReference type="SUPFAM" id="SSF51735">
    <property type="entry name" value="NAD(P)-binding Rossmann-fold domains"/>
    <property type="match status" value="1"/>
</dbReference>
<gene>
    <name evidence="10" type="ORF">BBF96_00065</name>
</gene>
<name>A0A3S9SUJ8_9FIRM</name>
<accession>A0A3S9SUJ8</accession>
<dbReference type="Pfam" id="PF00107">
    <property type="entry name" value="ADH_zinc_N"/>
    <property type="match status" value="1"/>
</dbReference>
<evidence type="ECO:0000256" key="1">
    <source>
        <dbReference type="ARBA" id="ARBA00001947"/>
    </source>
</evidence>
<keyword evidence="6" id="KW-0520">NAD</keyword>
<evidence type="ECO:0000256" key="3">
    <source>
        <dbReference type="ARBA" id="ARBA00022723"/>
    </source>
</evidence>
<dbReference type="InterPro" id="IPR036291">
    <property type="entry name" value="NAD(P)-bd_dom_sf"/>
</dbReference>
<reference evidence="10 11" key="1">
    <citation type="submission" date="2016-07" db="EMBL/GenBank/DDBJ databases">
        <title>Genome and transcriptome analysis of iron-reducing fermentative bacteria Anoxybacter fermentans.</title>
        <authorList>
            <person name="Zeng X."/>
            <person name="Shao Z."/>
        </authorList>
    </citation>
    <scope>NUCLEOTIDE SEQUENCE [LARGE SCALE GENOMIC DNA]</scope>
    <source>
        <strain evidence="10 11">DY22613</strain>
    </source>
</reference>
<dbReference type="SUPFAM" id="SSF50129">
    <property type="entry name" value="GroES-like"/>
    <property type="match status" value="1"/>
</dbReference>
<keyword evidence="3 8" id="KW-0479">Metal-binding</keyword>
<evidence type="ECO:0000256" key="4">
    <source>
        <dbReference type="ARBA" id="ARBA00022833"/>
    </source>
</evidence>
<dbReference type="PANTHER" id="PTHR43401:SF2">
    <property type="entry name" value="L-THREONINE 3-DEHYDROGENASE"/>
    <property type="match status" value="1"/>
</dbReference>
<dbReference type="RefSeq" id="WP_127015269.1">
    <property type="nucleotide sequence ID" value="NZ_CP016379.1"/>
</dbReference>
<dbReference type="InterPro" id="IPR004627">
    <property type="entry name" value="L-Threonine_3-DHase"/>
</dbReference>
<comment type="similarity">
    <text evidence="8">Belongs to the zinc-containing alcohol dehydrogenase family.</text>
</comment>
<comment type="cofactor">
    <cofactor evidence="1 8">
        <name>Zn(2+)</name>
        <dbReference type="ChEBI" id="CHEBI:29105"/>
    </cofactor>
</comment>
<keyword evidence="11" id="KW-1185">Reference proteome</keyword>
<evidence type="ECO:0000313" key="11">
    <source>
        <dbReference type="Proteomes" id="UP000267250"/>
    </source>
</evidence>
<dbReference type="GO" id="GO:0008270">
    <property type="term" value="F:zinc ion binding"/>
    <property type="evidence" value="ECO:0007669"/>
    <property type="project" value="InterPro"/>
</dbReference>
<evidence type="ECO:0000259" key="9">
    <source>
        <dbReference type="SMART" id="SM00829"/>
    </source>
</evidence>
<dbReference type="NCBIfam" id="TIGR00692">
    <property type="entry name" value="tdh"/>
    <property type="match status" value="1"/>
</dbReference>
<evidence type="ECO:0000256" key="5">
    <source>
        <dbReference type="ARBA" id="ARBA00023002"/>
    </source>
</evidence>
<protein>
    <recommendedName>
        <fullName evidence="7">L-threonine 3-dehydrogenase</fullName>
        <ecNumber evidence="7">1.1.1.103</ecNumber>
    </recommendedName>
</protein>
<evidence type="ECO:0000256" key="6">
    <source>
        <dbReference type="ARBA" id="ARBA00023027"/>
    </source>
</evidence>
<dbReference type="InterPro" id="IPR020843">
    <property type="entry name" value="ER"/>
</dbReference>
<dbReference type="GO" id="GO:0008743">
    <property type="term" value="F:L-threonine 3-dehydrogenase activity"/>
    <property type="evidence" value="ECO:0007669"/>
    <property type="project" value="UniProtKB-UniRule"/>
</dbReference>
<evidence type="ECO:0000256" key="7">
    <source>
        <dbReference type="NCBIfam" id="TIGR00692"/>
    </source>
</evidence>
<proteinExistence type="inferred from homology"/>
<dbReference type="EC" id="1.1.1.103" evidence="7"/>
<dbReference type="AlphaFoldDB" id="A0A3S9SUJ8"/>
<keyword evidence="5" id="KW-0560">Oxidoreductase</keyword>
<dbReference type="InterPro" id="IPR050129">
    <property type="entry name" value="Zn_alcohol_dh"/>
</dbReference>
<evidence type="ECO:0000256" key="8">
    <source>
        <dbReference type="RuleBase" id="RU361277"/>
    </source>
</evidence>
<evidence type="ECO:0000313" key="10">
    <source>
        <dbReference type="EMBL" id="AZR71939.1"/>
    </source>
</evidence>
<organism evidence="10 11">
    <name type="scientific">Anoxybacter fermentans</name>
    <dbReference type="NCBI Taxonomy" id="1323375"/>
    <lineage>
        <taxon>Bacteria</taxon>
        <taxon>Bacillati</taxon>
        <taxon>Bacillota</taxon>
        <taxon>Clostridia</taxon>
        <taxon>Halanaerobiales</taxon>
        <taxon>Anoxybacter</taxon>
    </lineage>
</organism>
<dbReference type="InterPro" id="IPR011032">
    <property type="entry name" value="GroES-like_sf"/>
</dbReference>
<dbReference type="Gene3D" id="3.90.180.10">
    <property type="entry name" value="Medium-chain alcohol dehydrogenases, catalytic domain"/>
    <property type="match status" value="1"/>
</dbReference>
<keyword evidence="4 8" id="KW-0862">Zinc</keyword>
<dbReference type="PANTHER" id="PTHR43401">
    <property type="entry name" value="L-THREONINE 3-DEHYDROGENASE"/>
    <property type="match status" value="1"/>
</dbReference>
<dbReference type="InterPro" id="IPR013154">
    <property type="entry name" value="ADH-like_N"/>
</dbReference>
<feature type="domain" description="Enoyl reductase (ER)" evidence="9">
    <location>
        <begin position="16"/>
        <end position="344"/>
    </location>
</feature>
<dbReference type="InterPro" id="IPR013149">
    <property type="entry name" value="ADH-like_C"/>
</dbReference>
<dbReference type="NCBIfam" id="NF003808">
    <property type="entry name" value="PRK05396.1"/>
    <property type="match status" value="1"/>
</dbReference>
<dbReference type="KEGG" id="aft:BBF96_00065"/>
<dbReference type="GO" id="GO:0006567">
    <property type="term" value="P:L-threonine catabolic process"/>
    <property type="evidence" value="ECO:0007669"/>
    <property type="project" value="UniProtKB-UniRule"/>
</dbReference>
<dbReference type="PROSITE" id="PS00059">
    <property type="entry name" value="ADH_ZINC"/>
    <property type="match status" value="1"/>
</dbReference>
<dbReference type="Pfam" id="PF08240">
    <property type="entry name" value="ADH_N"/>
    <property type="match status" value="1"/>
</dbReference>
<dbReference type="SMART" id="SM00829">
    <property type="entry name" value="PKS_ER"/>
    <property type="match status" value="1"/>
</dbReference>
<dbReference type="Proteomes" id="UP000267250">
    <property type="component" value="Chromosome"/>
</dbReference>
<dbReference type="OrthoDB" id="9769198at2"/>
<dbReference type="EMBL" id="CP016379">
    <property type="protein sequence ID" value="AZR71939.1"/>
    <property type="molecule type" value="Genomic_DNA"/>
</dbReference>
<dbReference type="Gene3D" id="3.40.50.720">
    <property type="entry name" value="NAD(P)-binding Rossmann-like Domain"/>
    <property type="match status" value="1"/>
</dbReference>
<evidence type="ECO:0000256" key="2">
    <source>
        <dbReference type="ARBA" id="ARBA00022490"/>
    </source>
</evidence>